<dbReference type="EMBL" id="BAAAHH010000013">
    <property type="protein sequence ID" value="GAA0953182.1"/>
    <property type="molecule type" value="Genomic_DNA"/>
</dbReference>
<name>A0ABN1RA61_9ACTN</name>
<dbReference type="Proteomes" id="UP001500665">
    <property type="component" value="Unassembled WGS sequence"/>
</dbReference>
<comment type="caution">
    <text evidence="1">The sequence shown here is derived from an EMBL/GenBank/DDBJ whole genome shotgun (WGS) entry which is preliminary data.</text>
</comment>
<organism evidence="1 2">
    <name type="scientific">Actinocorallia libanotica</name>
    <dbReference type="NCBI Taxonomy" id="46162"/>
    <lineage>
        <taxon>Bacteria</taxon>
        <taxon>Bacillati</taxon>
        <taxon>Actinomycetota</taxon>
        <taxon>Actinomycetes</taxon>
        <taxon>Streptosporangiales</taxon>
        <taxon>Thermomonosporaceae</taxon>
        <taxon>Actinocorallia</taxon>
    </lineage>
</organism>
<reference evidence="1 2" key="1">
    <citation type="journal article" date="2019" name="Int. J. Syst. Evol. Microbiol.">
        <title>The Global Catalogue of Microorganisms (GCM) 10K type strain sequencing project: providing services to taxonomists for standard genome sequencing and annotation.</title>
        <authorList>
            <consortium name="The Broad Institute Genomics Platform"/>
            <consortium name="The Broad Institute Genome Sequencing Center for Infectious Disease"/>
            <person name="Wu L."/>
            <person name="Ma J."/>
        </authorList>
    </citation>
    <scope>NUCLEOTIDE SEQUENCE [LARGE SCALE GENOMIC DNA]</scope>
    <source>
        <strain evidence="1 2">JCM 10696</strain>
    </source>
</reference>
<protein>
    <recommendedName>
        <fullName evidence="3">Type VII secretion system (Wss) protein ESAT-6</fullName>
    </recommendedName>
</protein>
<evidence type="ECO:0000313" key="1">
    <source>
        <dbReference type="EMBL" id="GAA0953182.1"/>
    </source>
</evidence>
<evidence type="ECO:0008006" key="3">
    <source>
        <dbReference type="Google" id="ProtNLM"/>
    </source>
</evidence>
<accession>A0ABN1RA61</accession>
<gene>
    <name evidence="1" type="ORF">GCM10009550_34820</name>
</gene>
<evidence type="ECO:0000313" key="2">
    <source>
        <dbReference type="Proteomes" id="UP001500665"/>
    </source>
</evidence>
<proteinExistence type="predicted"/>
<dbReference type="RefSeq" id="WP_344241878.1">
    <property type="nucleotide sequence ID" value="NZ_BAAAHH010000013.1"/>
</dbReference>
<sequence>MTPPVVPDIGIGQPVAYPVEAAATVAKWAVRLHHDAARAALQLVRDMVGNPEDVKRAVGAWRGAATGMNNAWSEEGLAHQAIAGISAGEKGWEGPAYTAFNTYFTDLKTTTAGNQQVLINLGKETATFYNTVLDTYRECVNFIFDCAQAVTAFFKSLDWEEVVAVVAAGATFGASLLLLLKPMLDALDEMTENIQQRVDGFIQISGKFNTTLLNLSSESAGLASPPSVAENVWGM</sequence>
<keyword evidence="2" id="KW-1185">Reference proteome</keyword>